<comment type="caution">
    <text evidence="10">The sequence shown here is derived from an EMBL/GenBank/DDBJ whole genome shotgun (WGS) entry which is preliminary data.</text>
</comment>
<protein>
    <recommendedName>
        <fullName evidence="8">Pseudouridine synthase</fullName>
        <ecNumber evidence="8">5.4.99.-</ecNumber>
    </recommendedName>
</protein>
<comment type="function">
    <text evidence="2">Responsible for synthesis of pseudouridine from uracil at positions 955, 2504 and 2580 in 23S ribosomal RNA.</text>
</comment>
<dbReference type="EC" id="5.4.99.-" evidence="8"/>
<evidence type="ECO:0000256" key="5">
    <source>
        <dbReference type="ARBA" id="ARBA00023235"/>
    </source>
</evidence>
<dbReference type="GO" id="GO:0120159">
    <property type="term" value="F:rRNA pseudouridine synthase activity"/>
    <property type="evidence" value="ECO:0007669"/>
    <property type="project" value="UniProtKB-ARBA"/>
</dbReference>
<evidence type="ECO:0000256" key="6">
    <source>
        <dbReference type="PIRSR" id="PIRSR606225-1"/>
    </source>
</evidence>
<dbReference type="PANTHER" id="PTHR21600:SF92">
    <property type="entry name" value="RIBOSOMAL LARGE SUBUNIT PSEUDOURIDINE SYNTHASE C"/>
    <property type="match status" value="1"/>
</dbReference>
<dbReference type="AlphaFoldDB" id="A0A540VRI3"/>
<organism evidence="10 11">
    <name type="scientific">Spiribacter salinus</name>
    <dbReference type="NCBI Taxonomy" id="1335746"/>
    <lineage>
        <taxon>Bacteria</taxon>
        <taxon>Pseudomonadati</taxon>
        <taxon>Pseudomonadota</taxon>
        <taxon>Gammaproteobacteria</taxon>
        <taxon>Chromatiales</taxon>
        <taxon>Ectothiorhodospiraceae</taxon>
        <taxon>Spiribacter</taxon>
    </lineage>
</organism>
<dbReference type="Gene3D" id="3.30.2350.10">
    <property type="entry name" value="Pseudouridine synthase"/>
    <property type="match status" value="1"/>
</dbReference>
<dbReference type="Pfam" id="PF00849">
    <property type="entry name" value="PseudoU_synth_2"/>
    <property type="match status" value="1"/>
</dbReference>
<dbReference type="STRING" id="1260251.SPISAL_04105"/>
<dbReference type="InterPro" id="IPR036986">
    <property type="entry name" value="S4_RNA-bd_sf"/>
</dbReference>
<dbReference type="InterPro" id="IPR006225">
    <property type="entry name" value="PsdUridine_synth_RluC/D"/>
</dbReference>
<evidence type="ECO:0000256" key="7">
    <source>
        <dbReference type="PROSITE-ProRule" id="PRU00182"/>
    </source>
</evidence>
<evidence type="ECO:0000256" key="3">
    <source>
        <dbReference type="ARBA" id="ARBA00010876"/>
    </source>
</evidence>
<sequence length="310" mass="34135">MSGVTIETVPEALAGQRIDNFLLRHLKGVPRTRVYRLLRKGEVRVNGGRIRPTYRLAAGDSVRIPPVRQADRTPTEASGRILARLESAILHEDSRVLVLDKPSGLAVHGGSGIAYGVIEALRQLRPDAPFLDLAHRLDRDTSGCLAIAKRRSALRTLHTAFREGAVDKRYLALLRGYIASPSVRVEAPLKAFAGRGGERIMRVAADGQFARTDFTVLESYQGWTLVRAQLHTGRMHQIRAHAAHLGHPVAMDARYGDAEADRELRALGLKRLFLHAESLRFDLPPEGQIAVDAPLPDALSDCQRRLIDAG</sequence>
<dbReference type="CDD" id="cd02869">
    <property type="entry name" value="PseudoU_synth_RluA_like"/>
    <property type="match status" value="1"/>
</dbReference>
<dbReference type="CDD" id="cd00165">
    <property type="entry name" value="S4"/>
    <property type="match status" value="1"/>
</dbReference>
<evidence type="ECO:0000259" key="9">
    <source>
        <dbReference type="SMART" id="SM00363"/>
    </source>
</evidence>
<dbReference type="GO" id="GO:0003723">
    <property type="term" value="F:RNA binding"/>
    <property type="evidence" value="ECO:0007669"/>
    <property type="project" value="UniProtKB-KW"/>
</dbReference>
<evidence type="ECO:0000313" key="10">
    <source>
        <dbReference type="EMBL" id="TQE99286.1"/>
    </source>
</evidence>
<dbReference type="NCBIfam" id="TIGR00005">
    <property type="entry name" value="rluA_subfam"/>
    <property type="match status" value="1"/>
</dbReference>
<dbReference type="PROSITE" id="PS50889">
    <property type="entry name" value="S4"/>
    <property type="match status" value="1"/>
</dbReference>
<evidence type="ECO:0000256" key="8">
    <source>
        <dbReference type="RuleBase" id="RU362028"/>
    </source>
</evidence>
<dbReference type="InterPro" id="IPR050188">
    <property type="entry name" value="RluA_PseudoU_synthase"/>
</dbReference>
<comment type="similarity">
    <text evidence="3 8">Belongs to the pseudouridine synthase RluA family.</text>
</comment>
<dbReference type="Pfam" id="PF01479">
    <property type="entry name" value="S4"/>
    <property type="match status" value="1"/>
</dbReference>
<dbReference type="Proteomes" id="UP000315400">
    <property type="component" value="Unassembled WGS sequence"/>
</dbReference>
<dbReference type="EMBL" id="VIFK01000075">
    <property type="protein sequence ID" value="TQE99286.1"/>
    <property type="molecule type" value="Genomic_DNA"/>
</dbReference>
<reference evidence="10 11" key="1">
    <citation type="submission" date="2019-06" db="EMBL/GenBank/DDBJ databases">
        <title>Metagenome assembled Genome of Spiribacter salinus SL48-SHIP from the microbial mat of Salt Lake 48 (Novosibirsk region, Russia).</title>
        <authorList>
            <person name="Shipova A."/>
            <person name="Rozanov A.S."/>
            <person name="Bryanskaya A.V."/>
            <person name="Peltek S.E."/>
        </authorList>
    </citation>
    <scope>NUCLEOTIDE SEQUENCE [LARGE SCALE GENOMIC DNA]</scope>
    <source>
        <strain evidence="10">SL48-SHIP-2</strain>
    </source>
</reference>
<dbReference type="PANTHER" id="PTHR21600">
    <property type="entry name" value="MITOCHONDRIAL RNA PSEUDOURIDINE SYNTHASE"/>
    <property type="match status" value="1"/>
</dbReference>
<evidence type="ECO:0000256" key="1">
    <source>
        <dbReference type="ARBA" id="ARBA00000381"/>
    </source>
</evidence>
<feature type="active site" evidence="6">
    <location>
        <position position="138"/>
    </location>
</feature>
<dbReference type="Gene3D" id="3.10.290.10">
    <property type="entry name" value="RNA-binding S4 domain"/>
    <property type="match status" value="1"/>
</dbReference>
<dbReference type="GO" id="GO:0000455">
    <property type="term" value="P:enzyme-directed rRNA pseudouridine synthesis"/>
    <property type="evidence" value="ECO:0007669"/>
    <property type="project" value="TreeGrafter"/>
</dbReference>
<dbReference type="InterPro" id="IPR006145">
    <property type="entry name" value="PsdUridine_synth_RsuA/RluA"/>
</dbReference>
<proteinExistence type="inferred from homology"/>
<evidence type="ECO:0000256" key="4">
    <source>
        <dbReference type="ARBA" id="ARBA00022552"/>
    </source>
</evidence>
<evidence type="ECO:0000256" key="2">
    <source>
        <dbReference type="ARBA" id="ARBA00002876"/>
    </source>
</evidence>
<keyword evidence="4" id="KW-0698">rRNA processing</keyword>
<name>A0A540VRI3_9GAMM</name>
<accession>A0A540VRI3</accession>
<gene>
    <name evidence="10" type="ORF">FKY71_09435</name>
</gene>
<dbReference type="SUPFAM" id="SSF55120">
    <property type="entry name" value="Pseudouridine synthase"/>
    <property type="match status" value="1"/>
</dbReference>
<dbReference type="InterPro" id="IPR002942">
    <property type="entry name" value="S4_RNA-bd"/>
</dbReference>
<dbReference type="SMART" id="SM00363">
    <property type="entry name" value="S4"/>
    <property type="match status" value="1"/>
</dbReference>
<evidence type="ECO:0000313" key="11">
    <source>
        <dbReference type="Proteomes" id="UP000315400"/>
    </source>
</evidence>
<comment type="catalytic activity">
    <reaction evidence="1">
        <text>uridine(955/2504/2580) in 23S rRNA = pseudouridine(955/2504/2580) in 23S rRNA</text>
        <dbReference type="Rhea" id="RHEA:42528"/>
        <dbReference type="Rhea" id="RHEA-COMP:10099"/>
        <dbReference type="Rhea" id="RHEA-COMP:10100"/>
        <dbReference type="ChEBI" id="CHEBI:65314"/>
        <dbReference type="ChEBI" id="CHEBI:65315"/>
        <dbReference type="EC" id="5.4.99.24"/>
    </reaction>
</comment>
<dbReference type="SUPFAM" id="SSF55174">
    <property type="entry name" value="Alpha-L RNA-binding motif"/>
    <property type="match status" value="1"/>
</dbReference>
<keyword evidence="5 8" id="KW-0413">Isomerase</keyword>
<comment type="catalytic activity">
    <reaction evidence="8">
        <text>a uridine in RNA = a pseudouridine in RNA</text>
        <dbReference type="Rhea" id="RHEA:48348"/>
        <dbReference type="Rhea" id="RHEA-COMP:12068"/>
        <dbReference type="Rhea" id="RHEA-COMP:12069"/>
        <dbReference type="ChEBI" id="CHEBI:65314"/>
        <dbReference type="ChEBI" id="CHEBI:65315"/>
    </reaction>
</comment>
<feature type="domain" description="RNA-binding S4" evidence="9">
    <location>
        <begin position="16"/>
        <end position="78"/>
    </location>
</feature>
<dbReference type="InterPro" id="IPR020103">
    <property type="entry name" value="PsdUridine_synth_cat_dom_sf"/>
</dbReference>
<keyword evidence="7" id="KW-0694">RNA-binding</keyword>